<organism evidence="1 2">
    <name type="scientific">Sander lucioperca</name>
    <name type="common">Pike-perch</name>
    <name type="synonym">Perca lucioperca</name>
    <dbReference type="NCBI Taxonomy" id="283035"/>
    <lineage>
        <taxon>Eukaryota</taxon>
        <taxon>Metazoa</taxon>
        <taxon>Chordata</taxon>
        <taxon>Craniata</taxon>
        <taxon>Vertebrata</taxon>
        <taxon>Euteleostomi</taxon>
        <taxon>Actinopterygii</taxon>
        <taxon>Neopterygii</taxon>
        <taxon>Teleostei</taxon>
        <taxon>Neoteleostei</taxon>
        <taxon>Acanthomorphata</taxon>
        <taxon>Eupercaria</taxon>
        <taxon>Perciformes</taxon>
        <taxon>Percoidei</taxon>
        <taxon>Percidae</taxon>
        <taxon>Luciopercinae</taxon>
        <taxon>Sander</taxon>
    </lineage>
</organism>
<reference evidence="1" key="1">
    <citation type="submission" date="2025-08" db="UniProtKB">
        <authorList>
            <consortium name="Ensembl"/>
        </authorList>
    </citation>
    <scope>IDENTIFICATION</scope>
</reference>
<evidence type="ECO:0000313" key="1">
    <source>
        <dbReference type="Ensembl" id="ENSSLUP00000049750.1"/>
    </source>
</evidence>
<proteinExistence type="predicted"/>
<name>A0A8D0ADS2_SANLU</name>
<sequence length="97" mass="10667">GLFPVLQAAMDGPSRLCTCRGYWRMPLLATVHLHGTQTPQIVTNEKGTPCRVQRYLTQDSTSYSSLGAVFLLPAGGAMTKSQYWPVYVLRPGLLLIV</sequence>
<reference evidence="1" key="2">
    <citation type="submission" date="2025-09" db="UniProtKB">
        <authorList>
            <consortium name="Ensembl"/>
        </authorList>
    </citation>
    <scope>IDENTIFICATION</scope>
</reference>
<keyword evidence="2" id="KW-1185">Reference proteome</keyword>
<dbReference type="Proteomes" id="UP000694568">
    <property type="component" value="Unplaced"/>
</dbReference>
<accession>A0A8D0ADS2</accession>
<dbReference type="Ensembl" id="ENSSLUT00000051231.1">
    <property type="protein sequence ID" value="ENSSLUP00000049750.1"/>
    <property type="gene ID" value="ENSSLUG00000021705.1"/>
</dbReference>
<evidence type="ECO:0000313" key="2">
    <source>
        <dbReference type="Proteomes" id="UP000694568"/>
    </source>
</evidence>
<dbReference type="AlphaFoldDB" id="A0A8D0ADS2"/>
<protein>
    <submittedName>
        <fullName evidence="1">Uncharacterized protein</fullName>
    </submittedName>
</protein>